<comment type="cofactor">
    <cofactor evidence="1">
        <name>Mg(2+)</name>
        <dbReference type="ChEBI" id="CHEBI:18420"/>
    </cofactor>
</comment>
<evidence type="ECO:0000256" key="1">
    <source>
        <dbReference type="ARBA" id="ARBA00001946"/>
    </source>
</evidence>
<sequence>MAPLPIRDRAGNTLVAFRVVTDVELERLDDQVAVPAAVVVVEHAGGVLMMFDSWRKQWELPGGAREPGETSRQAAVRELREETGIHGVEPEGVAVAEFDLTNPDRHELLAIYRVRLQAVPRLLVNDEALGFLWWPPPNPVGEDMNPLDAEIARRVIRGVVLRQQV</sequence>
<dbReference type="OrthoDB" id="3689607at2"/>
<dbReference type="Proteomes" id="UP000033393">
    <property type="component" value="Unassembled WGS sequence"/>
</dbReference>
<dbReference type="Pfam" id="PF00293">
    <property type="entry name" value="NUDIX"/>
    <property type="match status" value="1"/>
</dbReference>
<evidence type="ECO:0000256" key="5">
    <source>
        <dbReference type="RuleBase" id="RU003476"/>
    </source>
</evidence>
<comment type="caution">
    <text evidence="7">The sequence shown here is derived from an EMBL/GenBank/DDBJ whole genome shotgun (WGS) entry which is preliminary data.</text>
</comment>
<dbReference type="InterPro" id="IPR020476">
    <property type="entry name" value="Nudix_hydrolase"/>
</dbReference>
<accession>A0A0F0H257</accession>
<dbReference type="PANTHER" id="PTHR43046">
    <property type="entry name" value="GDP-MANNOSE MANNOSYL HYDROLASE"/>
    <property type="match status" value="1"/>
</dbReference>
<gene>
    <name evidence="7" type="ORF">UK23_19470</name>
</gene>
<organism evidence="7 8">
    <name type="scientific">Lentzea aerocolonigenes</name>
    <name type="common">Lechevalieria aerocolonigenes</name>
    <name type="synonym">Saccharothrix aerocolonigenes</name>
    <dbReference type="NCBI Taxonomy" id="68170"/>
    <lineage>
        <taxon>Bacteria</taxon>
        <taxon>Bacillati</taxon>
        <taxon>Actinomycetota</taxon>
        <taxon>Actinomycetes</taxon>
        <taxon>Pseudonocardiales</taxon>
        <taxon>Pseudonocardiaceae</taxon>
        <taxon>Lentzea</taxon>
    </lineage>
</organism>
<dbReference type="AlphaFoldDB" id="A0A0F0H257"/>
<evidence type="ECO:0000313" key="8">
    <source>
        <dbReference type="Proteomes" id="UP000033393"/>
    </source>
</evidence>
<name>A0A0F0H257_LENAE</name>
<evidence type="ECO:0000313" key="7">
    <source>
        <dbReference type="EMBL" id="KJK47733.1"/>
    </source>
</evidence>
<evidence type="ECO:0000256" key="4">
    <source>
        <dbReference type="ARBA" id="ARBA00022842"/>
    </source>
</evidence>
<dbReference type="InterPro" id="IPR020084">
    <property type="entry name" value="NUDIX_hydrolase_CS"/>
</dbReference>
<dbReference type="Gene3D" id="3.90.79.10">
    <property type="entry name" value="Nucleoside Triphosphate Pyrophosphohydrolase"/>
    <property type="match status" value="1"/>
</dbReference>
<keyword evidence="4" id="KW-0460">Magnesium</keyword>
<dbReference type="PANTHER" id="PTHR43046:SF12">
    <property type="entry name" value="GDP-MANNOSE MANNOSYL HYDROLASE"/>
    <property type="match status" value="1"/>
</dbReference>
<dbReference type="PROSITE" id="PS51462">
    <property type="entry name" value="NUDIX"/>
    <property type="match status" value="1"/>
</dbReference>
<dbReference type="InterPro" id="IPR000086">
    <property type="entry name" value="NUDIX_hydrolase_dom"/>
</dbReference>
<dbReference type="PROSITE" id="PS00893">
    <property type="entry name" value="NUDIX_BOX"/>
    <property type="match status" value="1"/>
</dbReference>
<reference evidence="7 8" key="1">
    <citation type="submission" date="2015-02" db="EMBL/GenBank/DDBJ databases">
        <authorList>
            <person name="Ju K.-S."/>
            <person name="Doroghazi J.R."/>
            <person name="Metcalf W."/>
        </authorList>
    </citation>
    <scope>NUCLEOTIDE SEQUENCE [LARGE SCALE GENOMIC DNA]</scope>
    <source>
        <strain evidence="7 8">NRRL B-16140</strain>
    </source>
</reference>
<dbReference type="EMBL" id="JYJG01000127">
    <property type="protein sequence ID" value="KJK47733.1"/>
    <property type="molecule type" value="Genomic_DNA"/>
</dbReference>
<protein>
    <submittedName>
        <fullName evidence="7">DNA mismatch repair protein MutT</fullName>
    </submittedName>
</protein>
<dbReference type="SUPFAM" id="SSF55811">
    <property type="entry name" value="Nudix"/>
    <property type="match status" value="1"/>
</dbReference>
<evidence type="ECO:0000256" key="3">
    <source>
        <dbReference type="ARBA" id="ARBA00022801"/>
    </source>
</evidence>
<evidence type="ECO:0000259" key="6">
    <source>
        <dbReference type="PROSITE" id="PS51462"/>
    </source>
</evidence>
<comment type="similarity">
    <text evidence="2 5">Belongs to the Nudix hydrolase family.</text>
</comment>
<dbReference type="GO" id="GO:0016787">
    <property type="term" value="F:hydrolase activity"/>
    <property type="evidence" value="ECO:0007669"/>
    <property type="project" value="UniProtKB-KW"/>
</dbReference>
<proteinExistence type="inferred from homology"/>
<dbReference type="InterPro" id="IPR015797">
    <property type="entry name" value="NUDIX_hydrolase-like_dom_sf"/>
</dbReference>
<feature type="domain" description="Nudix hydrolase" evidence="6">
    <location>
        <begin position="30"/>
        <end position="157"/>
    </location>
</feature>
<keyword evidence="3 5" id="KW-0378">Hydrolase</keyword>
<dbReference type="PRINTS" id="PR00502">
    <property type="entry name" value="NUDIXFAMILY"/>
</dbReference>
<dbReference type="PATRIC" id="fig|68170.10.peg.4794"/>
<dbReference type="CDD" id="cd02883">
    <property type="entry name" value="NUDIX_Hydrolase"/>
    <property type="match status" value="1"/>
</dbReference>
<keyword evidence="8" id="KW-1185">Reference proteome</keyword>
<evidence type="ECO:0000256" key="2">
    <source>
        <dbReference type="ARBA" id="ARBA00005582"/>
    </source>
</evidence>